<sequence>MAAGTALALYSSLAAAFCLLLLLTLPSSPFSALRSNPLPTALEETIVVLPPDTPASDVKQLPMMLTPGTAVTVPVCTMGSCRQYEACMDRWDFSTDHGSCDVYGDWTKRMGYCESDKDVFGTLASVACPVSCDTCPLGKCYIRDSNTLMQCAGGKLGRRRR</sequence>
<dbReference type="EMBL" id="HBFK01003694">
    <property type="protein sequence ID" value="CAD8735773.1"/>
    <property type="molecule type" value="Transcribed_RNA"/>
</dbReference>
<evidence type="ECO:0008006" key="3">
    <source>
        <dbReference type="Google" id="ProtNLM"/>
    </source>
</evidence>
<accession>A0A6U2BCF6</accession>
<gene>
    <name evidence="2" type="ORF">HAND1043_LOCUS2264</name>
</gene>
<proteinExistence type="predicted"/>
<evidence type="ECO:0000256" key="1">
    <source>
        <dbReference type="SAM" id="SignalP"/>
    </source>
</evidence>
<protein>
    <recommendedName>
        <fullName evidence="3">ShKT domain-containing protein</fullName>
    </recommendedName>
</protein>
<organism evidence="2">
    <name type="scientific">Hemiselmis andersenii</name>
    <name type="common">Cryptophyte alga</name>
    <dbReference type="NCBI Taxonomy" id="464988"/>
    <lineage>
        <taxon>Eukaryota</taxon>
        <taxon>Cryptophyceae</taxon>
        <taxon>Cryptomonadales</taxon>
        <taxon>Hemiselmidaceae</taxon>
        <taxon>Hemiselmis</taxon>
    </lineage>
</organism>
<feature type="chain" id="PRO_5030159913" description="ShKT domain-containing protein" evidence="1">
    <location>
        <begin position="17"/>
        <end position="161"/>
    </location>
</feature>
<name>A0A6U2BCF6_HEMAN</name>
<keyword evidence="1" id="KW-0732">Signal</keyword>
<dbReference type="AlphaFoldDB" id="A0A6U2BCF6"/>
<feature type="signal peptide" evidence="1">
    <location>
        <begin position="1"/>
        <end position="16"/>
    </location>
</feature>
<evidence type="ECO:0000313" key="2">
    <source>
        <dbReference type="EMBL" id="CAD8735773.1"/>
    </source>
</evidence>
<reference evidence="2" key="1">
    <citation type="submission" date="2021-01" db="EMBL/GenBank/DDBJ databases">
        <authorList>
            <person name="Corre E."/>
            <person name="Pelletier E."/>
            <person name="Niang G."/>
            <person name="Scheremetjew M."/>
            <person name="Finn R."/>
            <person name="Kale V."/>
            <person name="Holt S."/>
            <person name="Cochrane G."/>
            <person name="Meng A."/>
            <person name="Brown T."/>
            <person name="Cohen L."/>
        </authorList>
    </citation>
    <scope>NUCLEOTIDE SEQUENCE</scope>
    <source>
        <strain evidence="2">CCMP441</strain>
    </source>
</reference>